<dbReference type="Gene3D" id="3.10.540.10">
    <property type="entry name" value="duf1285 like domain"/>
    <property type="match status" value="1"/>
</dbReference>
<evidence type="ECO:0000259" key="2">
    <source>
        <dbReference type="Pfam" id="PF21028"/>
    </source>
</evidence>
<dbReference type="InterPro" id="IPR048341">
    <property type="entry name" value="DUF1285_N"/>
</dbReference>
<dbReference type="InterPro" id="IPR023361">
    <property type="entry name" value="DUF1285_beta_roll_sf"/>
</dbReference>
<dbReference type="Proteomes" id="UP000196536">
    <property type="component" value="Unassembled WGS sequence"/>
</dbReference>
<proteinExistence type="predicted"/>
<feature type="domain" description="DUF1285" evidence="1">
    <location>
        <begin position="24"/>
        <end position="90"/>
    </location>
</feature>
<dbReference type="EMBL" id="NEXX01000001">
    <property type="protein sequence ID" value="OUY09113.1"/>
    <property type="molecule type" value="Genomic_DNA"/>
</dbReference>
<gene>
    <name evidence="3" type="ORF">CAP51_05835</name>
</gene>
<dbReference type="InterPro" id="IPR010707">
    <property type="entry name" value="DUF1285"/>
</dbReference>
<accession>A0A1Z9Z3S3</accession>
<comment type="caution">
    <text evidence="3">The sequence shown here is derived from an EMBL/GenBank/DDBJ whole genome shotgun (WGS) entry which is preliminary data.</text>
</comment>
<dbReference type="RefSeq" id="WP_087619770.1">
    <property type="nucleotide sequence ID" value="NZ_NEXX01000001.1"/>
</dbReference>
<reference evidence="3 4" key="1">
    <citation type="submission" date="2017-05" db="EMBL/GenBank/DDBJ databases">
        <title>Acinetobacter populi ANC 5415 (= PBJ7), whole genome shotgun sequencing project.</title>
        <authorList>
            <person name="Nemec A."/>
            <person name="Radolfova-Krizova L."/>
        </authorList>
    </citation>
    <scope>NUCLEOTIDE SEQUENCE [LARGE SCALE GENOMIC DNA]</scope>
    <source>
        <strain evidence="3 4">PBJ7</strain>
    </source>
</reference>
<evidence type="ECO:0000313" key="3">
    <source>
        <dbReference type="EMBL" id="OUY09113.1"/>
    </source>
</evidence>
<dbReference type="PIRSF" id="PIRSF029557">
    <property type="entry name" value="UCP029557"/>
    <property type="match status" value="1"/>
</dbReference>
<dbReference type="AlphaFoldDB" id="A0A1Z9Z3S3"/>
<dbReference type="OrthoDB" id="3078366at2"/>
<sequence>MVSDANLQSLSSYLKQLEKDHTIPPLEKWNPEYCGEMDLVIKANGEWWHEGSPIRRQNMIDLFSRVLWKEEGSYYLKTPVEKIKIQVEDAPLLVTQVDQIEIDGQTYLQFTTQTQDVIVADQQHPVFIRSYMDETGESEERPYIKVRFGLDALIQRQVFYHLVNYGKLFDEPHGTCLKLHSGTTQFTLYME</sequence>
<evidence type="ECO:0000259" key="1">
    <source>
        <dbReference type="Pfam" id="PF06938"/>
    </source>
</evidence>
<protein>
    <recommendedName>
        <fullName evidence="5">DUF1285 domain-containing protein</fullName>
    </recommendedName>
</protein>
<dbReference type="InterPro" id="IPR048342">
    <property type="entry name" value="DUF1285_C"/>
</dbReference>
<name>A0A1Z9Z3S3_9GAMM</name>
<dbReference type="Gene3D" id="2.30.270.10">
    <property type="entry name" value="duf1285 protein"/>
    <property type="match status" value="1"/>
</dbReference>
<evidence type="ECO:0008006" key="5">
    <source>
        <dbReference type="Google" id="ProtNLM"/>
    </source>
</evidence>
<dbReference type="Pfam" id="PF06938">
    <property type="entry name" value="DUF1285_N"/>
    <property type="match status" value="1"/>
</dbReference>
<keyword evidence="4" id="KW-1185">Reference proteome</keyword>
<feature type="domain" description="DUF1285" evidence="2">
    <location>
        <begin position="91"/>
        <end position="188"/>
    </location>
</feature>
<organism evidence="3 4">
    <name type="scientific">Acinetobacter populi</name>
    <dbReference type="NCBI Taxonomy" id="1582270"/>
    <lineage>
        <taxon>Bacteria</taxon>
        <taxon>Pseudomonadati</taxon>
        <taxon>Pseudomonadota</taxon>
        <taxon>Gammaproteobacteria</taxon>
        <taxon>Moraxellales</taxon>
        <taxon>Moraxellaceae</taxon>
        <taxon>Acinetobacter</taxon>
    </lineage>
</organism>
<dbReference type="Pfam" id="PF21028">
    <property type="entry name" value="DUF1285_C"/>
    <property type="match status" value="1"/>
</dbReference>
<evidence type="ECO:0000313" key="4">
    <source>
        <dbReference type="Proteomes" id="UP000196536"/>
    </source>
</evidence>